<feature type="transmembrane region" description="Helical" evidence="1">
    <location>
        <begin position="417"/>
        <end position="433"/>
    </location>
</feature>
<dbReference type="PANTHER" id="PTHR37422:SF13">
    <property type="entry name" value="LIPOPOLYSACCHARIDE BIOSYNTHESIS PROTEIN PA4999-RELATED"/>
    <property type="match status" value="1"/>
</dbReference>
<name>A0A1H5Y3H3_9FLAO</name>
<dbReference type="RefSeq" id="WP_103999986.1">
    <property type="nucleotide sequence ID" value="NZ_FNVP01000007.1"/>
</dbReference>
<reference evidence="3" key="1">
    <citation type="submission" date="2016-10" db="EMBL/GenBank/DDBJ databases">
        <authorList>
            <person name="Varghese N."/>
            <person name="Submissions S."/>
        </authorList>
    </citation>
    <scope>NUCLEOTIDE SEQUENCE [LARGE SCALE GENOMIC DNA]</scope>
    <source>
        <strain evidence="3">CGMCC 1.9230</strain>
    </source>
</reference>
<evidence type="ECO:0008006" key="4">
    <source>
        <dbReference type="Google" id="ProtNLM"/>
    </source>
</evidence>
<feature type="transmembrane region" description="Helical" evidence="1">
    <location>
        <begin position="209"/>
        <end position="225"/>
    </location>
</feature>
<feature type="transmembrane region" description="Helical" evidence="1">
    <location>
        <begin position="255"/>
        <end position="272"/>
    </location>
</feature>
<feature type="transmembrane region" description="Helical" evidence="1">
    <location>
        <begin position="360"/>
        <end position="381"/>
    </location>
</feature>
<keyword evidence="1" id="KW-0472">Membrane</keyword>
<accession>A0A1H5Y3H3</accession>
<keyword evidence="1" id="KW-0812">Transmembrane</keyword>
<gene>
    <name evidence="2" type="ORF">SAMN04488130_10752</name>
</gene>
<dbReference type="EMBL" id="FNVP01000007">
    <property type="protein sequence ID" value="SEG18541.1"/>
    <property type="molecule type" value="Genomic_DNA"/>
</dbReference>
<feature type="transmembrane region" description="Helical" evidence="1">
    <location>
        <begin position="66"/>
        <end position="85"/>
    </location>
</feature>
<feature type="transmembrane region" description="Helical" evidence="1">
    <location>
        <begin position="12"/>
        <end position="30"/>
    </location>
</feature>
<feature type="transmembrane region" description="Helical" evidence="1">
    <location>
        <begin position="176"/>
        <end position="197"/>
    </location>
</feature>
<feature type="transmembrane region" description="Helical" evidence="1">
    <location>
        <begin position="231"/>
        <end position="248"/>
    </location>
</feature>
<organism evidence="2 3">
    <name type="scientific">Flavobacterium urumqiense</name>
    <dbReference type="NCBI Taxonomy" id="935224"/>
    <lineage>
        <taxon>Bacteria</taxon>
        <taxon>Pseudomonadati</taxon>
        <taxon>Bacteroidota</taxon>
        <taxon>Flavobacteriia</taxon>
        <taxon>Flavobacteriales</taxon>
        <taxon>Flavobacteriaceae</taxon>
        <taxon>Flavobacterium</taxon>
    </lineage>
</organism>
<feature type="transmembrane region" description="Helical" evidence="1">
    <location>
        <begin position="36"/>
        <end position="54"/>
    </location>
</feature>
<evidence type="ECO:0000313" key="3">
    <source>
        <dbReference type="Proteomes" id="UP000236737"/>
    </source>
</evidence>
<dbReference type="AlphaFoldDB" id="A0A1H5Y3H3"/>
<feature type="transmembrane region" description="Helical" evidence="1">
    <location>
        <begin position="123"/>
        <end position="142"/>
    </location>
</feature>
<dbReference type="InterPro" id="IPR051533">
    <property type="entry name" value="WaaL-like"/>
</dbReference>
<dbReference type="PANTHER" id="PTHR37422">
    <property type="entry name" value="TEICHURONIC ACID BIOSYNTHESIS PROTEIN TUAE"/>
    <property type="match status" value="1"/>
</dbReference>
<evidence type="ECO:0000256" key="1">
    <source>
        <dbReference type="SAM" id="Phobius"/>
    </source>
</evidence>
<protein>
    <recommendedName>
        <fullName evidence="4">O-antigen ligase like membrane protein</fullName>
    </recommendedName>
</protein>
<feature type="transmembrane region" description="Helical" evidence="1">
    <location>
        <begin position="91"/>
        <end position="111"/>
    </location>
</feature>
<dbReference type="OrthoDB" id="1491081at2"/>
<evidence type="ECO:0000313" key="2">
    <source>
        <dbReference type="EMBL" id="SEG18541.1"/>
    </source>
</evidence>
<sequence>MYDSKEKKIRKLLYIIIFILVFEGMVRKILPDFLSVILFFVKDLLCLLGLYYIYNSSLSNLSKRIVKFFMILVHLIFPLLLYNVVLDPVLLIWGAKTYLLYLVVAILMTIAFPPDAKKDFKKFIIFIVVLLVPTVLTAILQINLPASHWLNRAVGGESLEGFSAGGKLRVSSTFSFTAQFSFFLLFVASFYFANLFFEKHKKHYFFDNKLLQICLGFLLITGAFITGGRTAVLGLMLITLIGAILILLKNPGFALKKILIPIILVLFLFPVLKTWKPEYFAAYEERSGGDKNDDVLDRVLAPFTGAIESLSEKKVYEVILGKGLGVMTNGVQNISSYANLMRSDIWTENDFSTIVWEGGVYLIFVWYGFRLFIVFYSFRLWYSIRNNNYSNSAAFLIAYIIITGLTGTLSIQPPLAIYFWITFGAIISLKRFDQYDNFLNRKKIT</sequence>
<keyword evidence="1" id="KW-1133">Transmembrane helix</keyword>
<proteinExistence type="predicted"/>
<keyword evidence="3" id="KW-1185">Reference proteome</keyword>
<feature type="transmembrane region" description="Helical" evidence="1">
    <location>
        <begin position="393"/>
        <end position="411"/>
    </location>
</feature>
<dbReference type="Proteomes" id="UP000236737">
    <property type="component" value="Unassembled WGS sequence"/>
</dbReference>